<protein>
    <recommendedName>
        <fullName evidence="11 12">ATP synthase subunit a</fullName>
    </recommendedName>
    <alternativeName>
        <fullName evidence="11">ATP synthase F0 sector subunit a</fullName>
    </alternativeName>
    <alternativeName>
        <fullName evidence="11">F-ATPase subunit 6</fullName>
    </alternativeName>
</protein>
<dbReference type="CDD" id="cd00310">
    <property type="entry name" value="ATP-synt_Fo_a_6"/>
    <property type="match status" value="1"/>
</dbReference>
<reference evidence="13 14" key="1">
    <citation type="submission" date="2023-08" db="EMBL/GenBank/DDBJ databases">
        <authorList>
            <person name="Park J.-S."/>
        </authorList>
    </citation>
    <scope>NUCLEOTIDE SEQUENCE [LARGE SCALE GENOMIC DNA]</scope>
    <source>
        <strain evidence="13 14">2205SS18-9</strain>
    </source>
</reference>
<dbReference type="PANTHER" id="PTHR42823">
    <property type="entry name" value="ATP SYNTHASE SUBUNIT A, CHLOROPLASTIC"/>
    <property type="match status" value="1"/>
</dbReference>
<feature type="transmembrane region" description="Helical" evidence="11">
    <location>
        <begin position="143"/>
        <end position="162"/>
    </location>
</feature>
<organism evidence="13 14">
    <name type="scientific">Chengkuizengella axinellae</name>
    <dbReference type="NCBI Taxonomy" id="3064388"/>
    <lineage>
        <taxon>Bacteria</taxon>
        <taxon>Bacillati</taxon>
        <taxon>Bacillota</taxon>
        <taxon>Bacilli</taxon>
        <taxon>Bacillales</taxon>
        <taxon>Paenibacillaceae</taxon>
        <taxon>Chengkuizengella</taxon>
    </lineage>
</organism>
<dbReference type="InterPro" id="IPR000568">
    <property type="entry name" value="ATP_synth_F0_asu"/>
</dbReference>
<comment type="subcellular location">
    <subcellularLocation>
        <location evidence="11 12">Cell membrane</location>
        <topology evidence="11 12">Multi-pass membrane protein</topology>
    </subcellularLocation>
    <subcellularLocation>
        <location evidence="1">Membrane</location>
        <topology evidence="1">Multi-pass membrane protein</topology>
    </subcellularLocation>
</comment>
<feature type="transmembrane region" description="Helical" evidence="11">
    <location>
        <begin position="199"/>
        <end position="221"/>
    </location>
</feature>
<keyword evidence="6 11" id="KW-0375">Hydrogen ion transport</keyword>
<keyword evidence="11" id="KW-1003">Cell membrane</keyword>
<evidence type="ECO:0000256" key="12">
    <source>
        <dbReference type="RuleBase" id="RU000483"/>
    </source>
</evidence>
<name>A0ABT9J5D0_9BACL</name>
<dbReference type="NCBIfam" id="TIGR01131">
    <property type="entry name" value="ATP_synt_6_or_A"/>
    <property type="match status" value="1"/>
</dbReference>
<comment type="function">
    <text evidence="11 12">Key component of the proton channel; it plays a direct role in the translocation of protons across the membrane.</text>
</comment>
<keyword evidence="8 11" id="KW-0406">Ion transport</keyword>
<sequence>MHDSPTIYVFGLSVDLSNVLMIVVASVIVFVLAVIGTRKLSVENPGKLQNFMEWIVEFVSNLIASTMDMKKGKAFIMLGITLIMYIFVANMLGLPFAITTIHEEPFELFGTEIISQEYLNELEAKKGYAEAHILWWKSPTASLGPTMALALLVITLSHYLGITRNTKHYFKHYFQPSPLFFPIHVIEQASKLLTIGMRLFGNIFAGEMLIAVILMASYWGIVPLMAWQGFSVFIGAIQAFVFTILTMVYIGQSITHEENHG</sequence>
<evidence type="ECO:0000256" key="5">
    <source>
        <dbReference type="ARBA" id="ARBA00022692"/>
    </source>
</evidence>
<evidence type="ECO:0000256" key="1">
    <source>
        <dbReference type="ARBA" id="ARBA00004141"/>
    </source>
</evidence>
<keyword evidence="5 11" id="KW-0812">Transmembrane</keyword>
<evidence type="ECO:0000256" key="10">
    <source>
        <dbReference type="ARBA" id="ARBA00023310"/>
    </source>
</evidence>
<dbReference type="PRINTS" id="PR00123">
    <property type="entry name" value="ATPASEA"/>
</dbReference>
<comment type="similarity">
    <text evidence="2 11 12">Belongs to the ATPase A chain family.</text>
</comment>
<proteinExistence type="inferred from homology"/>
<keyword evidence="10 11" id="KW-0066">ATP synthesis</keyword>
<dbReference type="Gene3D" id="1.20.120.220">
    <property type="entry name" value="ATP synthase, F0 complex, subunit A"/>
    <property type="match status" value="1"/>
</dbReference>
<evidence type="ECO:0000256" key="7">
    <source>
        <dbReference type="ARBA" id="ARBA00022989"/>
    </source>
</evidence>
<dbReference type="InterPro" id="IPR023011">
    <property type="entry name" value="ATP_synth_F0_asu_AS"/>
</dbReference>
<accession>A0ABT9J5D0</accession>
<feature type="transmembrane region" description="Helical" evidence="11">
    <location>
        <begin position="75"/>
        <end position="98"/>
    </location>
</feature>
<keyword evidence="4 11" id="KW-0138">CF(0)</keyword>
<dbReference type="SUPFAM" id="SSF81336">
    <property type="entry name" value="F1F0 ATP synthase subunit A"/>
    <property type="match status" value="1"/>
</dbReference>
<evidence type="ECO:0000256" key="9">
    <source>
        <dbReference type="ARBA" id="ARBA00023136"/>
    </source>
</evidence>
<keyword evidence="7 11" id="KW-1133">Transmembrane helix</keyword>
<comment type="caution">
    <text evidence="13">The sequence shown here is derived from an EMBL/GenBank/DDBJ whole genome shotgun (WGS) entry which is preliminary data.</text>
</comment>
<evidence type="ECO:0000256" key="2">
    <source>
        <dbReference type="ARBA" id="ARBA00006810"/>
    </source>
</evidence>
<feature type="transmembrane region" description="Helical" evidence="11">
    <location>
        <begin position="227"/>
        <end position="250"/>
    </location>
</feature>
<dbReference type="RefSeq" id="WP_305994130.1">
    <property type="nucleotide sequence ID" value="NZ_JAVAMP010000019.1"/>
</dbReference>
<dbReference type="InterPro" id="IPR035908">
    <property type="entry name" value="F0_ATP_A_sf"/>
</dbReference>
<feature type="transmembrane region" description="Helical" evidence="11">
    <location>
        <begin position="6"/>
        <end position="35"/>
    </location>
</feature>
<evidence type="ECO:0000256" key="3">
    <source>
        <dbReference type="ARBA" id="ARBA00022448"/>
    </source>
</evidence>
<dbReference type="EMBL" id="JAVAMP010000019">
    <property type="protein sequence ID" value="MDP5276822.1"/>
    <property type="molecule type" value="Genomic_DNA"/>
</dbReference>
<dbReference type="PROSITE" id="PS00449">
    <property type="entry name" value="ATPASE_A"/>
    <property type="match status" value="1"/>
</dbReference>
<dbReference type="Proteomes" id="UP001231941">
    <property type="component" value="Unassembled WGS sequence"/>
</dbReference>
<keyword evidence="9 11" id="KW-0472">Membrane</keyword>
<dbReference type="Pfam" id="PF00119">
    <property type="entry name" value="ATP-synt_A"/>
    <property type="match status" value="1"/>
</dbReference>
<gene>
    <name evidence="11 13" type="primary">atpB</name>
    <name evidence="13" type="ORF">Q5Y73_22265</name>
</gene>
<evidence type="ECO:0000256" key="8">
    <source>
        <dbReference type="ARBA" id="ARBA00023065"/>
    </source>
</evidence>
<keyword evidence="14" id="KW-1185">Reference proteome</keyword>
<evidence type="ECO:0000313" key="13">
    <source>
        <dbReference type="EMBL" id="MDP5276822.1"/>
    </source>
</evidence>
<dbReference type="PANTHER" id="PTHR42823:SF3">
    <property type="entry name" value="ATP SYNTHASE SUBUNIT A, CHLOROPLASTIC"/>
    <property type="match status" value="1"/>
</dbReference>
<evidence type="ECO:0000256" key="11">
    <source>
        <dbReference type="HAMAP-Rule" id="MF_01393"/>
    </source>
</evidence>
<dbReference type="InterPro" id="IPR045082">
    <property type="entry name" value="ATP_syn_F0_a_bact/chloroplast"/>
</dbReference>
<dbReference type="HAMAP" id="MF_01393">
    <property type="entry name" value="ATP_synth_a_bact"/>
    <property type="match status" value="1"/>
</dbReference>
<evidence type="ECO:0000313" key="14">
    <source>
        <dbReference type="Proteomes" id="UP001231941"/>
    </source>
</evidence>
<keyword evidence="3 11" id="KW-0813">Transport</keyword>
<evidence type="ECO:0000256" key="6">
    <source>
        <dbReference type="ARBA" id="ARBA00022781"/>
    </source>
</evidence>
<evidence type="ECO:0000256" key="4">
    <source>
        <dbReference type="ARBA" id="ARBA00022547"/>
    </source>
</evidence>